<dbReference type="Proteomes" id="UP000011971">
    <property type="component" value="Unassembled WGS sequence"/>
</dbReference>
<proteinExistence type="predicted"/>
<dbReference type="AlphaFoldDB" id="M5JYL5"/>
<comment type="caution">
    <text evidence="1">The sequence shown here is derived from an EMBL/GenBank/DDBJ whole genome shotgun (WGS) entry which is preliminary data.</text>
</comment>
<organism evidence="1 2">
    <name type="scientific">Brucella intermedia M86</name>
    <dbReference type="NCBI Taxonomy" id="1234597"/>
    <lineage>
        <taxon>Bacteria</taxon>
        <taxon>Pseudomonadati</taxon>
        <taxon>Pseudomonadota</taxon>
        <taxon>Alphaproteobacteria</taxon>
        <taxon>Hyphomicrobiales</taxon>
        <taxon>Brucellaceae</taxon>
        <taxon>Brucella/Ochrobactrum group</taxon>
        <taxon>Brucella</taxon>
    </lineage>
</organism>
<accession>M5JYL5</accession>
<dbReference type="EMBL" id="AOGE01000020">
    <property type="protein sequence ID" value="ELT49689.1"/>
    <property type="molecule type" value="Genomic_DNA"/>
</dbReference>
<protein>
    <submittedName>
        <fullName evidence="1">Uncharacterized protein</fullName>
    </submittedName>
</protein>
<dbReference type="PATRIC" id="fig|1234597.4.peg.1800"/>
<reference evidence="1 2" key="1">
    <citation type="journal article" date="2013" name="Gut Pathog.">
        <title>Draft genome of Ochrobactrum intermedium strain M86 isolated from non-ulcer dyspeptic individual from India.</title>
        <authorList>
            <person name="Kulkarni G."/>
            <person name="Dhotre D."/>
            <person name="Dharne M."/>
            <person name="Shetty S."/>
            <person name="Chowdhury S."/>
            <person name="Misra V."/>
            <person name="Misra S."/>
            <person name="Patole M."/>
            <person name="Shouche Y."/>
        </authorList>
    </citation>
    <scope>NUCLEOTIDE SEQUENCE [LARGE SCALE GENOMIC DNA]</scope>
    <source>
        <strain evidence="1 2">M86</strain>
    </source>
</reference>
<sequence length="60" mass="6972">MPAIPPFNLHERPAHLLYFRAKHTVPAAKDAVVFVAFDSRVHDRTMTVWHEFDAKSILSW</sequence>
<evidence type="ECO:0000313" key="2">
    <source>
        <dbReference type="Proteomes" id="UP000011971"/>
    </source>
</evidence>
<dbReference type="STRING" id="94625.A7J42_18885"/>
<name>M5JYL5_9HYPH</name>
<gene>
    <name evidence="1" type="ORF">D584_08570</name>
</gene>
<evidence type="ECO:0000313" key="1">
    <source>
        <dbReference type="EMBL" id="ELT49689.1"/>
    </source>
</evidence>